<comment type="caution">
    <text evidence="1">The sequence shown here is derived from an EMBL/GenBank/DDBJ whole genome shotgun (WGS) entry which is preliminary data.</text>
</comment>
<accession>A0AAV9DLV6</accession>
<dbReference type="PANTHER" id="PTHR35739:SF1">
    <property type="entry name" value="OS01G0861700 PROTEIN"/>
    <property type="match status" value="1"/>
</dbReference>
<evidence type="ECO:0000313" key="1">
    <source>
        <dbReference type="EMBL" id="KAK1301901.1"/>
    </source>
</evidence>
<reference evidence="1" key="2">
    <citation type="submission" date="2023-06" db="EMBL/GenBank/DDBJ databases">
        <authorList>
            <person name="Ma L."/>
            <person name="Liu K.-W."/>
            <person name="Li Z."/>
            <person name="Hsiao Y.-Y."/>
            <person name="Qi Y."/>
            <person name="Fu T."/>
            <person name="Tang G."/>
            <person name="Zhang D."/>
            <person name="Sun W.-H."/>
            <person name="Liu D.-K."/>
            <person name="Li Y."/>
            <person name="Chen G.-Z."/>
            <person name="Liu X.-D."/>
            <person name="Liao X.-Y."/>
            <person name="Jiang Y.-T."/>
            <person name="Yu X."/>
            <person name="Hao Y."/>
            <person name="Huang J."/>
            <person name="Zhao X.-W."/>
            <person name="Ke S."/>
            <person name="Chen Y.-Y."/>
            <person name="Wu W.-L."/>
            <person name="Hsu J.-L."/>
            <person name="Lin Y.-F."/>
            <person name="Huang M.-D."/>
            <person name="Li C.-Y."/>
            <person name="Huang L."/>
            <person name="Wang Z.-W."/>
            <person name="Zhao X."/>
            <person name="Zhong W.-Y."/>
            <person name="Peng D.-H."/>
            <person name="Ahmad S."/>
            <person name="Lan S."/>
            <person name="Zhang J.-S."/>
            <person name="Tsai W.-C."/>
            <person name="Van De Peer Y."/>
            <person name="Liu Z.-J."/>
        </authorList>
    </citation>
    <scope>NUCLEOTIDE SEQUENCE</scope>
    <source>
        <strain evidence="1">CP</strain>
        <tissue evidence="1">Leaves</tissue>
    </source>
</reference>
<dbReference type="EMBL" id="JAUJYO010000012">
    <property type="protein sequence ID" value="KAK1301901.1"/>
    <property type="molecule type" value="Genomic_DNA"/>
</dbReference>
<protein>
    <submittedName>
        <fullName evidence="1">Uncharacterized protein</fullName>
    </submittedName>
</protein>
<reference evidence="1" key="1">
    <citation type="journal article" date="2023" name="Nat. Commun.">
        <title>Diploid and tetraploid genomes of Acorus and the evolution of monocots.</title>
        <authorList>
            <person name="Ma L."/>
            <person name="Liu K.W."/>
            <person name="Li Z."/>
            <person name="Hsiao Y.Y."/>
            <person name="Qi Y."/>
            <person name="Fu T."/>
            <person name="Tang G.D."/>
            <person name="Zhang D."/>
            <person name="Sun W.H."/>
            <person name="Liu D.K."/>
            <person name="Li Y."/>
            <person name="Chen G.Z."/>
            <person name="Liu X.D."/>
            <person name="Liao X.Y."/>
            <person name="Jiang Y.T."/>
            <person name="Yu X."/>
            <person name="Hao Y."/>
            <person name="Huang J."/>
            <person name="Zhao X.W."/>
            <person name="Ke S."/>
            <person name="Chen Y.Y."/>
            <person name="Wu W.L."/>
            <person name="Hsu J.L."/>
            <person name="Lin Y.F."/>
            <person name="Huang M.D."/>
            <person name="Li C.Y."/>
            <person name="Huang L."/>
            <person name="Wang Z.W."/>
            <person name="Zhao X."/>
            <person name="Zhong W.Y."/>
            <person name="Peng D.H."/>
            <person name="Ahmad S."/>
            <person name="Lan S."/>
            <person name="Zhang J.S."/>
            <person name="Tsai W.C."/>
            <person name="Van de Peer Y."/>
            <person name="Liu Z.J."/>
        </authorList>
    </citation>
    <scope>NUCLEOTIDE SEQUENCE</scope>
    <source>
        <strain evidence="1">CP</strain>
    </source>
</reference>
<sequence>MQKGKVEQVVEFNNECDISSSDDALTSTSASVSLHGSDASPVATSLCLALLFKSVAVRFIPSDPSSSIILWCGPDTVSGDLDSLLRYIDSTFAGPCPVATSLCLALLFKSVAVRFIPSDPSSLILLRRGPDAVGRGGGGGCQGVVGRGDVAFIVEFWDSYD</sequence>
<dbReference type="Proteomes" id="UP001180020">
    <property type="component" value="Unassembled WGS sequence"/>
</dbReference>
<evidence type="ECO:0000313" key="2">
    <source>
        <dbReference type="Proteomes" id="UP001180020"/>
    </source>
</evidence>
<gene>
    <name evidence="1" type="ORF">QJS10_CPB12g00736</name>
</gene>
<dbReference type="PANTHER" id="PTHR35739">
    <property type="entry name" value="OS01G0861700 PROTEIN"/>
    <property type="match status" value="1"/>
</dbReference>
<keyword evidence="2" id="KW-1185">Reference proteome</keyword>
<proteinExistence type="predicted"/>
<dbReference type="AlphaFoldDB" id="A0AAV9DLV6"/>
<organism evidence="1 2">
    <name type="scientific">Acorus calamus</name>
    <name type="common">Sweet flag</name>
    <dbReference type="NCBI Taxonomy" id="4465"/>
    <lineage>
        <taxon>Eukaryota</taxon>
        <taxon>Viridiplantae</taxon>
        <taxon>Streptophyta</taxon>
        <taxon>Embryophyta</taxon>
        <taxon>Tracheophyta</taxon>
        <taxon>Spermatophyta</taxon>
        <taxon>Magnoliopsida</taxon>
        <taxon>Liliopsida</taxon>
        <taxon>Acoraceae</taxon>
        <taxon>Acorus</taxon>
    </lineage>
</organism>
<name>A0AAV9DLV6_ACOCL</name>